<keyword evidence="17" id="KW-0175">Coiled coil</keyword>
<comment type="subunit">
    <text evidence="14">Probable component of the PAM complex at least composed of a mitochondrial HSP70 protein, GRPEL1 or GRPEL2, TIMM44, TIMM16/PAM16 and TIMM14/DNAJC19. The complex interacts with the TIMM23 component of the TIM23 complex. Interacts with SLC25A4/ANT1 and SLC25A5/ANT2; leading to inhibit the presequence translocase TIMM23, thereby promoting stabilization of PINK1.</text>
</comment>
<dbReference type="Gene3D" id="3.10.450.240">
    <property type="match status" value="1"/>
</dbReference>
<dbReference type="AlphaFoldDB" id="A0AAN9XXD5"/>
<dbReference type="SMART" id="SM00978">
    <property type="entry name" value="Tim44"/>
    <property type="match status" value="1"/>
</dbReference>
<evidence type="ECO:0000256" key="10">
    <source>
        <dbReference type="ARBA" id="ARBA00023010"/>
    </source>
</evidence>
<reference evidence="19 20" key="1">
    <citation type="submission" date="2024-03" db="EMBL/GenBank/DDBJ databases">
        <title>Adaptation during the transition from Ophiocordyceps entomopathogen to insect associate is accompanied by gene loss and intensified selection.</title>
        <authorList>
            <person name="Ward C.M."/>
            <person name="Onetto C.A."/>
            <person name="Borneman A.R."/>
        </authorList>
    </citation>
    <scope>NUCLEOTIDE SEQUENCE [LARGE SCALE GENOMIC DNA]</scope>
    <source>
        <strain evidence="19">AWRI1</strain>
        <tissue evidence="19">Single Adult Female</tissue>
    </source>
</reference>
<evidence type="ECO:0000256" key="17">
    <source>
        <dbReference type="SAM" id="Coils"/>
    </source>
</evidence>
<evidence type="ECO:0000256" key="16">
    <source>
        <dbReference type="PIRNR" id="PIRNR037871"/>
    </source>
</evidence>
<protein>
    <recommendedName>
        <fullName evidence="15 16">Mitochondrial import inner membrane translocase subunit TIM44</fullName>
    </recommendedName>
</protein>
<evidence type="ECO:0000256" key="12">
    <source>
        <dbReference type="ARBA" id="ARBA00023136"/>
    </source>
</evidence>
<dbReference type="Proteomes" id="UP001367676">
    <property type="component" value="Unassembled WGS sequence"/>
</dbReference>
<evidence type="ECO:0000256" key="13">
    <source>
        <dbReference type="ARBA" id="ARBA00057148"/>
    </source>
</evidence>
<keyword evidence="8 16" id="KW-0653">Protein transport</keyword>
<dbReference type="PANTHER" id="PTHR10721">
    <property type="entry name" value="MITOCHONDRIAL IMPORT INNER MEMBRANE TRANSLOCASE SUBUNIT TIM44"/>
    <property type="match status" value="1"/>
</dbReference>
<evidence type="ECO:0000313" key="20">
    <source>
        <dbReference type="Proteomes" id="UP001367676"/>
    </source>
</evidence>
<dbReference type="InterPro" id="IPR017303">
    <property type="entry name" value="Tim44"/>
</dbReference>
<dbReference type="InterPro" id="IPR039544">
    <property type="entry name" value="Tim44-like"/>
</dbReference>
<evidence type="ECO:0000259" key="18">
    <source>
        <dbReference type="SMART" id="SM00978"/>
    </source>
</evidence>
<feature type="domain" description="Tim44-like" evidence="18">
    <location>
        <begin position="301"/>
        <end position="450"/>
    </location>
</feature>
<dbReference type="GO" id="GO:0005524">
    <property type="term" value="F:ATP binding"/>
    <property type="evidence" value="ECO:0007669"/>
    <property type="project" value="UniProtKB-KW"/>
</dbReference>
<comment type="function">
    <text evidence="13">Essential component of the PAM complex, a complex required for the translocation of transit peptide-containing proteins from the inner membrane into the mitochondrial matrix in an ATP-dependent manner. Recruits mitochondrial HSP70 to drive protein translocation into the matrix using ATP as an energy source.</text>
</comment>
<sequence length="457" mass="52821">MIFRDNERLNNLRNAKLVNIQFLLQQKYLASCYKNRYRDVFRHVVPSVLCFIGIDLETKGSRPDNRSGFFGKFVNNIKQEIAKNKEMKENLKKFRQEAEKLEHSEALQKARQKYQAVESEASRSTEVLRERIGSIKDKVQDVIEEASKSDIVKKAGHLKEELSKTAKDAADTLSESGSKIGKTSAFRTISETAQAVQKEIDTSSFGGRVYRAPTQLRRRVEVSLNKTKVTPNEEATGMELHKDSRFYQSWQNFKDNNVYVNKVMDWKMRYDESDNPMVRASRFLTDKFTDLFSGVFQNTELSETLTQICKLDPDFDKEEFLKFCEHDIIPNILESMIRGDLEILKDWCYEAPFNVIATPLKLAIERKYKFDSKIIDVDRIDLMAGKMMEHGPVLIITFQAQQIMCLRDKNGQVVEGDPNKVLRVTYVWALCRDTSELNPKAAWKLLDMSANSNEQLL</sequence>
<evidence type="ECO:0000313" key="19">
    <source>
        <dbReference type="EMBL" id="KAK7573446.1"/>
    </source>
</evidence>
<evidence type="ECO:0000256" key="1">
    <source>
        <dbReference type="ARBA" id="ARBA00004443"/>
    </source>
</evidence>
<evidence type="ECO:0000256" key="15">
    <source>
        <dbReference type="ARBA" id="ARBA00074309"/>
    </source>
</evidence>
<evidence type="ECO:0000256" key="3">
    <source>
        <dbReference type="ARBA" id="ARBA00022448"/>
    </source>
</evidence>
<proteinExistence type="inferred from homology"/>
<dbReference type="InterPro" id="IPR007379">
    <property type="entry name" value="Tim44-like_dom"/>
</dbReference>
<comment type="similarity">
    <text evidence="2 16">Belongs to the Tim44 family.</text>
</comment>
<gene>
    <name evidence="19" type="ORF">V9T40_010637</name>
</gene>
<dbReference type="SUPFAM" id="SSF54427">
    <property type="entry name" value="NTF2-like"/>
    <property type="match status" value="1"/>
</dbReference>
<dbReference type="InterPro" id="IPR032710">
    <property type="entry name" value="NTF2-like_dom_sf"/>
</dbReference>
<keyword evidence="4" id="KW-0597">Phosphoprotein</keyword>
<keyword evidence="20" id="KW-1185">Reference proteome</keyword>
<name>A0AAN9XXD5_9HEMI</name>
<evidence type="ECO:0000256" key="2">
    <source>
        <dbReference type="ARBA" id="ARBA00009597"/>
    </source>
</evidence>
<dbReference type="Pfam" id="PF04280">
    <property type="entry name" value="Tim44"/>
    <property type="match status" value="1"/>
</dbReference>
<evidence type="ECO:0000256" key="14">
    <source>
        <dbReference type="ARBA" id="ARBA00063163"/>
    </source>
</evidence>
<keyword evidence="12 16" id="KW-0472">Membrane</keyword>
<dbReference type="GO" id="GO:0005743">
    <property type="term" value="C:mitochondrial inner membrane"/>
    <property type="evidence" value="ECO:0007669"/>
    <property type="project" value="UniProtKB-SubCell"/>
</dbReference>
<evidence type="ECO:0000256" key="8">
    <source>
        <dbReference type="ARBA" id="ARBA00022927"/>
    </source>
</evidence>
<feature type="coiled-coil region" evidence="17">
    <location>
        <begin position="77"/>
        <end position="127"/>
    </location>
</feature>
<dbReference type="GO" id="GO:0030150">
    <property type="term" value="P:protein import into mitochondrial matrix"/>
    <property type="evidence" value="ECO:0007669"/>
    <property type="project" value="InterPro"/>
</dbReference>
<keyword evidence="3 16" id="KW-0813">Transport</keyword>
<evidence type="ECO:0000256" key="7">
    <source>
        <dbReference type="ARBA" id="ARBA00022840"/>
    </source>
</evidence>
<dbReference type="PIRSF" id="PIRSF037871">
    <property type="entry name" value="TIM44"/>
    <property type="match status" value="1"/>
</dbReference>
<keyword evidence="11 16" id="KW-0496">Mitochondrion</keyword>
<comment type="caution">
    <text evidence="19">The sequence shown here is derived from an EMBL/GenBank/DDBJ whole genome shotgun (WGS) entry which is preliminary data.</text>
</comment>
<keyword evidence="6 16" id="KW-0999">Mitochondrion inner membrane</keyword>
<evidence type="ECO:0000256" key="6">
    <source>
        <dbReference type="ARBA" id="ARBA00022792"/>
    </source>
</evidence>
<keyword evidence="10 16" id="KW-0811">Translocation</keyword>
<keyword evidence="9" id="KW-0809">Transit peptide</keyword>
<accession>A0AAN9XXD5</accession>
<comment type="subcellular location">
    <subcellularLocation>
        <location evidence="1">Mitochondrion inner membrane</location>
        <topology evidence="1">Peripheral membrane protein</topology>
        <orientation evidence="1">Matrix side</orientation>
    </subcellularLocation>
</comment>
<evidence type="ECO:0000256" key="4">
    <source>
        <dbReference type="ARBA" id="ARBA00022553"/>
    </source>
</evidence>
<keyword evidence="7" id="KW-0067">ATP-binding</keyword>
<dbReference type="GO" id="GO:0051087">
    <property type="term" value="F:protein-folding chaperone binding"/>
    <property type="evidence" value="ECO:0007669"/>
    <property type="project" value="InterPro"/>
</dbReference>
<dbReference type="FunFam" id="3.10.450.240:FF:000001">
    <property type="entry name" value="Mitochondrial import inner membrane translocase subunit TIM44"/>
    <property type="match status" value="1"/>
</dbReference>
<evidence type="ECO:0000256" key="9">
    <source>
        <dbReference type="ARBA" id="ARBA00022946"/>
    </source>
</evidence>
<keyword evidence="5" id="KW-0547">Nucleotide-binding</keyword>
<dbReference type="PANTHER" id="PTHR10721:SF1">
    <property type="entry name" value="MITOCHONDRIAL IMPORT INNER MEMBRANE TRANSLOCASE SUBUNIT TIM44"/>
    <property type="match status" value="1"/>
</dbReference>
<organism evidence="19 20">
    <name type="scientific">Parthenolecanium corni</name>
    <dbReference type="NCBI Taxonomy" id="536013"/>
    <lineage>
        <taxon>Eukaryota</taxon>
        <taxon>Metazoa</taxon>
        <taxon>Ecdysozoa</taxon>
        <taxon>Arthropoda</taxon>
        <taxon>Hexapoda</taxon>
        <taxon>Insecta</taxon>
        <taxon>Pterygota</taxon>
        <taxon>Neoptera</taxon>
        <taxon>Paraneoptera</taxon>
        <taxon>Hemiptera</taxon>
        <taxon>Sternorrhyncha</taxon>
        <taxon>Coccoidea</taxon>
        <taxon>Coccidae</taxon>
        <taxon>Parthenolecanium</taxon>
    </lineage>
</organism>
<dbReference type="EMBL" id="JBBCAQ010000037">
    <property type="protein sequence ID" value="KAK7573446.1"/>
    <property type="molecule type" value="Genomic_DNA"/>
</dbReference>
<evidence type="ECO:0000256" key="5">
    <source>
        <dbReference type="ARBA" id="ARBA00022741"/>
    </source>
</evidence>
<evidence type="ECO:0000256" key="11">
    <source>
        <dbReference type="ARBA" id="ARBA00023128"/>
    </source>
</evidence>